<gene>
    <name evidence="1" type="ORF">OCH7691_00302</name>
</gene>
<protein>
    <submittedName>
        <fullName evidence="1">N-formylglutamate amidohydrolase</fullName>
    </submittedName>
</protein>
<evidence type="ECO:0000313" key="2">
    <source>
        <dbReference type="Proteomes" id="UP000193200"/>
    </source>
</evidence>
<organism evidence="1 2">
    <name type="scientific">Oceanibacterium hippocampi</name>
    <dbReference type="NCBI Taxonomy" id="745714"/>
    <lineage>
        <taxon>Bacteria</taxon>
        <taxon>Pseudomonadati</taxon>
        <taxon>Pseudomonadota</taxon>
        <taxon>Alphaproteobacteria</taxon>
        <taxon>Sneathiellales</taxon>
        <taxon>Sneathiellaceae</taxon>
        <taxon>Oceanibacterium</taxon>
    </lineage>
</organism>
<proteinExistence type="predicted"/>
<sequence length="264" mass="28956">MNQDVYTLEAARVPLLVSMPHTASAVPDDLARTMTAEGRAAIDADWHIDRLYAFARELGAGMLTPRYARYVVDLNRDPSGASLYPGRSVTELCPTTTFDEAPIYRDAPPDAAETARRISAYWRPYHDALGAELRRIRETHGVALLFDAHSIRSVVPRFFDGRLPDLNLGFGGGTTAFGEIVEGLAGIAGTSGYSHVVDGRFKGGYITRHYGAPGDGIHAIQLELAQATYMDEAPPFSFDEEKATALQAVLRDMLGWLLDWAARR</sequence>
<dbReference type="InterPro" id="IPR007709">
    <property type="entry name" value="N-FG_amidohydro"/>
</dbReference>
<accession>A0A1Y5RFQ6</accession>
<dbReference type="AlphaFoldDB" id="A0A1Y5RFQ6"/>
<name>A0A1Y5RFQ6_9PROT</name>
<reference evidence="1 2" key="1">
    <citation type="submission" date="2017-03" db="EMBL/GenBank/DDBJ databases">
        <authorList>
            <person name="Afonso C.L."/>
            <person name="Miller P.J."/>
            <person name="Scott M.A."/>
            <person name="Spackman E."/>
            <person name="Goraichik I."/>
            <person name="Dimitrov K.M."/>
            <person name="Suarez D.L."/>
            <person name="Swayne D.E."/>
        </authorList>
    </citation>
    <scope>NUCLEOTIDE SEQUENCE [LARGE SCALE GENOMIC DNA]</scope>
    <source>
        <strain evidence="1 2">CECT 7691</strain>
    </source>
</reference>
<dbReference type="GO" id="GO:0016787">
    <property type="term" value="F:hydrolase activity"/>
    <property type="evidence" value="ECO:0007669"/>
    <property type="project" value="UniProtKB-KW"/>
</dbReference>
<dbReference type="EMBL" id="FWFR01000001">
    <property type="protein sequence ID" value="SLN15174.1"/>
    <property type="molecule type" value="Genomic_DNA"/>
</dbReference>
<dbReference type="SUPFAM" id="SSF53187">
    <property type="entry name" value="Zn-dependent exopeptidases"/>
    <property type="match status" value="1"/>
</dbReference>
<dbReference type="Pfam" id="PF05013">
    <property type="entry name" value="FGase"/>
    <property type="match status" value="1"/>
</dbReference>
<dbReference type="OrthoDB" id="9802050at2"/>
<keyword evidence="1" id="KW-0378">Hydrolase</keyword>
<evidence type="ECO:0000313" key="1">
    <source>
        <dbReference type="EMBL" id="SLN15174.1"/>
    </source>
</evidence>
<keyword evidence="2" id="KW-1185">Reference proteome</keyword>
<dbReference type="InParanoid" id="A0A1Y5RFQ6"/>
<dbReference type="InterPro" id="IPR010247">
    <property type="entry name" value="HutG_amidohyd"/>
</dbReference>
<dbReference type="NCBIfam" id="TIGR02017">
    <property type="entry name" value="hutG_amidohyd"/>
    <property type="match status" value="1"/>
</dbReference>
<dbReference type="Proteomes" id="UP000193200">
    <property type="component" value="Unassembled WGS sequence"/>
</dbReference>
<dbReference type="Gene3D" id="3.40.630.40">
    <property type="entry name" value="Zn-dependent exopeptidases"/>
    <property type="match status" value="1"/>
</dbReference>